<protein>
    <recommendedName>
        <fullName evidence="5">Lipoprotein</fullName>
    </recommendedName>
</protein>
<dbReference type="RefSeq" id="WP_185991091.1">
    <property type="nucleotide sequence ID" value="NZ_JACCAE010000001.1"/>
</dbReference>
<sequence length="202" mass="21233">MTRTVAVGATAAVLALALTACSDDTGDGSTETGSSTNSSSSSTTANSTPQDRSTQVFDAYTPRDEVLATTSGNITIGVSSTNVAPVKFAVTSVRATSDSTILRYELSSTSGEDELLGMSGRFWYDMPTLQTPGSDKKLQSVTASLPEGKFQGAQERCVCTSTDRFAPDPRPQMVMYPPLPKDATEVTITLDSLDPVTVPVSR</sequence>
<feature type="compositionally biased region" description="Low complexity" evidence="1">
    <location>
        <begin position="24"/>
        <end position="48"/>
    </location>
</feature>
<reference evidence="3 4" key="1">
    <citation type="submission" date="2020-07" db="EMBL/GenBank/DDBJ databases">
        <title>Sequencing the genomes of 1000 actinobacteria strains.</title>
        <authorList>
            <person name="Klenk H.-P."/>
        </authorList>
    </citation>
    <scope>NUCLEOTIDE SEQUENCE [LARGE SCALE GENOMIC DNA]</scope>
    <source>
        <strain evidence="3 4">DSM 26154</strain>
    </source>
</reference>
<comment type="caution">
    <text evidence="3">The sequence shown here is derived from an EMBL/GenBank/DDBJ whole genome shotgun (WGS) entry which is preliminary data.</text>
</comment>
<feature type="chain" id="PRO_5032974626" description="Lipoprotein" evidence="2">
    <location>
        <begin position="23"/>
        <end position="202"/>
    </location>
</feature>
<evidence type="ECO:0000313" key="3">
    <source>
        <dbReference type="EMBL" id="NYF98256.1"/>
    </source>
</evidence>
<evidence type="ECO:0000313" key="4">
    <source>
        <dbReference type="Proteomes" id="UP000554054"/>
    </source>
</evidence>
<dbReference type="Proteomes" id="UP000554054">
    <property type="component" value="Unassembled WGS sequence"/>
</dbReference>
<accession>A0A852VPZ2</accession>
<dbReference type="AlphaFoldDB" id="A0A852VPZ2"/>
<feature type="signal peptide" evidence="2">
    <location>
        <begin position="1"/>
        <end position="22"/>
    </location>
</feature>
<evidence type="ECO:0008006" key="5">
    <source>
        <dbReference type="Google" id="ProtNLM"/>
    </source>
</evidence>
<keyword evidence="4" id="KW-1185">Reference proteome</keyword>
<evidence type="ECO:0000256" key="1">
    <source>
        <dbReference type="SAM" id="MobiDB-lite"/>
    </source>
</evidence>
<organism evidence="3 4">
    <name type="scientific">Janibacter cremeus</name>
    <dbReference type="NCBI Taxonomy" id="1285192"/>
    <lineage>
        <taxon>Bacteria</taxon>
        <taxon>Bacillati</taxon>
        <taxon>Actinomycetota</taxon>
        <taxon>Actinomycetes</taxon>
        <taxon>Micrococcales</taxon>
        <taxon>Intrasporangiaceae</taxon>
        <taxon>Janibacter</taxon>
    </lineage>
</organism>
<gene>
    <name evidence="3" type="ORF">BJY20_001648</name>
</gene>
<proteinExistence type="predicted"/>
<dbReference type="EMBL" id="JACCAE010000001">
    <property type="protein sequence ID" value="NYF98256.1"/>
    <property type="molecule type" value="Genomic_DNA"/>
</dbReference>
<evidence type="ECO:0000256" key="2">
    <source>
        <dbReference type="SAM" id="SignalP"/>
    </source>
</evidence>
<name>A0A852VPZ2_9MICO</name>
<keyword evidence="2" id="KW-0732">Signal</keyword>
<dbReference type="PROSITE" id="PS51257">
    <property type="entry name" value="PROKAR_LIPOPROTEIN"/>
    <property type="match status" value="1"/>
</dbReference>
<feature type="region of interest" description="Disordered" evidence="1">
    <location>
        <begin position="24"/>
        <end position="58"/>
    </location>
</feature>